<dbReference type="InterPro" id="IPR014043">
    <property type="entry name" value="Acyl_transferase_dom"/>
</dbReference>
<reference evidence="6 7" key="1">
    <citation type="submission" date="2018-05" db="EMBL/GenBank/DDBJ databases">
        <title>Genomic Encyclopedia of Type Strains, Phase IV (KMG-IV): sequencing the most valuable type-strain genomes for metagenomic binning, comparative biology and taxonomic classification.</title>
        <authorList>
            <person name="Goeker M."/>
        </authorList>
    </citation>
    <scope>NUCLEOTIDE SEQUENCE [LARGE SCALE GENOMIC DNA]</scope>
    <source>
        <strain evidence="6 7">DSM 18773</strain>
    </source>
</reference>
<evidence type="ECO:0000259" key="5">
    <source>
        <dbReference type="SMART" id="SM00827"/>
    </source>
</evidence>
<protein>
    <recommendedName>
        <fullName evidence="1">[acyl-carrier-protein] S-malonyltransferase</fullName>
        <ecNumber evidence="1">2.3.1.39</ecNumber>
    </recommendedName>
</protein>
<dbReference type="OrthoDB" id="9805460at2"/>
<dbReference type="PANTHER" id="PTHR42681">
    <property type="entry name" value="MALONYL-COA-ACYL CARRIER PROTEIN TRANSACYLASE, MITOCHONDRIAL"/>
    <property type="match status" value="1"/>
</dbReference>
<keyword evidence="7" id="KW-1185">Reference proteome</keyword>
<dbReference type="Gene3D" id="3.40.366.10">
    <property type="entry name" value="Malonyl-Coenzyme A Acyl Carrier Protein, domain 2"/>
    <property type="match status" value="1"/>
</dbReference>
<accession>A0A316D4H2</accession>
<dbReference type="EC" id="2.3.1.39" evidence="1"/>
<evidence type="ECO:0000256" key="4">
    <source>
        <dbReference type="ARBA" id="ARBA00048462"/>
    </source>
</evidence>
<comment type="catalytic activity">
    <reaction evidence="4">
        <text>holo-[ACP] + malonyl-CoA = malonyl-[ACP] + CoA</text>
        <dbReference type="Rhea" id="RHEA:41792"/>
        <dbReference type="Rhea" id="RHEA-COMP:9623"/>
        <dbReference type="Rhea" id="RHEA-COMP:9685"/>
        <dbReference type="ChEBI" id="CHEBI:57287"/>
        <dbReference type="ChEBI" id="CHEBI:57384"/>
        <dbReference type="ChEBI" id="CHEBI:64479"/>
        <dbReference type="ChEBI" id="CHEBI:78449"/>
        <dbReference type="EC" id="2.3.1.39"/>
    </reaction>
</comment>
<dbReference type="Gene3D" id="3.30.70.250">
    <property type="entry name" value="Malonyl-CoA ACP transacylase, ACP-binding"/>
    <property type="match status" value="1"/>
</dbReference>
<dbReference type="GO" id="GO:0005829">
    <property type="term" value="C:cytosol"/>
    <property type="evidence" value="ECO:0007669"/>
    <property type="project" value="TreeGrafter"/>
</dbReference>
<comment type="caution">
    <text evidence="6">The sequence shown here is derived from an EMBL/GenBank/DDBJ whole genome shotgun (WGS) entry which is preliminary data.</text>
</comment>
<dbReference type="InterPro" id="IPR004410">
    <property type="entry name" value="Malonyl_CoA-ACP_transAc_FabD"/>
</dbReference>
<dbReference type="InterPro" id="IPR050858">
    <property type="entry name" value="Mal-CoA-ACP_Trans/PKS_FabD"/>
</dbReference>
<sequence length="423" mass="47145">MEKIAFLFTGQGAQYVGMAKSFYDEHAIAKQTFEEANDVLGFDLARLCFEGGLGELTRTENTQPALLTASVAAFRVYMQEIGIAPQFCAGHSMGEYAALTCAGAIRYSDALKIVRQRGLYTKEIADSEIGGMTIIDGLPVEVVEEEARKMAAEGKYVVVNCYNSPTQTAIAGDAEAVEELESRLLDLDGQVTPLLMSAPFHTKLMSPVAEKLKELLQTIEFNHFRYPVIANIDGQPYGDPANIVEKLTQQTVRPVRWQETMQFLQRFGVTHAIEMGPKNVLCNLVTANTPSIEALCFAAREDRKALHEIFSPTHPLKKHIPTVVTRCLAIAVATPNKNNDKDAYREGVIEPYRKIQQLQDELDQEQAQPTEAQMREALQMLASVFATKGVPVAEQRDWFYQILDETGTYYLFNDLVFSNLQTV</sequence>
<dbReference type="Pfam" id="PF00698">
    <property type="entry name" value="Acyl_transf_1"/>
    <property type="match status" value="1"/>
</dbReference>
<dbReference type="Proteomes" id="UP000245634">
    <property type="component" value="Unassembled WGS sequence"/>
</dbReference>
<keyword evidence="2 6" id="KW-0808">Transferase</keyword>
<organism evidence="6 7">
    <name type="scientific">Tumebacillus permanentifrigoris</name>
    <dbReference type="NCBI Taxonomy" id="378543"/>
    <lineage>
        <taxon>Bacteria</taxon>
        <taxon>Bacillati</taxon>
        <taxon>Bacillota</taxon>
        <taxon>Bacilli</taxon>
        <taxon>Bacillales</taxon>
        <taxon>Alicyclobacillaceae</taxon>
        <taxon>Tumebacillus</taxon>
    </lineage>
</organism>
<evidence type="ECO:0000313" key="7">
    <source>
        <dbReference type="Proteomes" id="UP000245634"/>
    </source>
</evidence>
<feature type="domain" description="Malonyl-CoA:ACP transacylase (MAT)" evidence="5">
    <location>
        <begin position="7"/>
        <end position="305"/>
    </location>
</feature>
<dbReference type="InterPro" id="IPR016036">
    <property type="entry name" value="Malonyl_transacylase_ACP-bd"/>
</dbReference>
<name>A0A316D4H2_9BACL</name>
<dbReference type="NCBIfam" id="TIGR00128">
    <property type="entry name" value="fabD"/>
    <property type="match status" value="1"/>
</dbReference>
<keyword evidence="3" id="KW-0012">Acyltransferase</keyword>
<dbReference type="SMART" id="SM00827">
    <property type="entry name" value="PKS_AT"/>
    <property type="match status" value="1"/>
</dbReference>
<dbReference type="AlphaFoldDB" id="A0A316D4H2"/>
<gene>
    <name evidence="6" type="ORF">C7459_1232</name>
</gene>
<dbReference type="GO" id="GO:0006633">
    <property type="term" value="P:fatty acid biosynthetic process"/>
    <property type="evidence" value="ECO:0007669"/>
    <property type="project" value="TreeGrafter"/>
</dbReference>
<dbReference type="InterPro" id="IPR001227">
    <property type="entry name" value="Ac_transferase_dom_sf"/>
</dbReference>
<evidence type="ECO:0000256" key="2">
    <source>
        <dbReference type="ARBA" id="ARBA00022679"/>
    </source>
</evidence>
<dbReference type="InterPro" id="IPR016035">
    <property type="entry name" value="Acyl_Trfase/lysoPLipase"/>
</dbReference>
<dbReference type="PANTHER" id="PTHR42681:SF1">
    <property type="entry name" value="MALONYL-COA-ACYL CARRIER PROTEIN TRANSACYLASE, MITOCHONDRIAL"/>
    <property type="match status" value="1"/>
</dbReference>
<dbReference type="SUPFAM" id="SSF55048">
    <property type="entry name" value="Probable ACP-binding domain of malonyl-CoA ACP transacylase"/>
    <property type="match status" value="1"/>
</dbReference>
<proteinExistence type="predicted"/>
<dbReference type="EMBL" id="QGGL01000023">
    <property type="protein sequence ID" value="PWK05377.1"/>
    <property type="molecule type" value="Genomic_DNA"/>
</dbReference>
<evidence type="ECO:0000256" key="3">
    <source>
        <dbReference type="ARBA" id="ARBA00023315"/>
    </source>
</evidence>
<dbReference type="RefSeq" id="WP_109691079.1">
    <property type="nucleotide sequence ID" value="NZ_QGGL01000023.1"/>
</dbReference>
<evidence type="ECO:0000313" key="6">
    <source>
        <dbReference type="EMBL" id="PWK05377.1"/>
    </source>
</evidence>
<evidence type="ECO:0000256" key="1">
    <source>
        <dbReference type="ARBA" id="ARBA00013258"/>
    </source>
</evidence>
<dbReference type="SUPFAM" id="SSF52151">
    <property type="entry name" value="FabD/lysophospholipase-like"/>
    <property type="match status" value="1"/>
</dbReference>
<dbReference type="GO" id="GO:0004314">
    <property type="term" value="F:[acyl-carrier-protein] S-malonyltransferase activity"/>
    <property type="evidence" value="ECO:0007669"/>
    <property type="project" value="UniProtKB-EC"/>
</dbReference>